<comment type="caution">
    <text evidence="1">The sequence shown here is derived from an EMBL/GenBank/DDBJ whole genome shotgun (WGS) entry which is preliminary data.</text>
</comment>
<dbReference type="RefSeq" id="WP_096452663.1">
    <property type="nucleotide sequence ID" value="NZ_JBHSOG010000101.1"/>
</dbReference>
<dbReference type="Proteomes" id="UP001595974">
    <property type="component" value="Unassembled WGS sequence"/>
</dbReference>
<dbReference type="Gene3D" id="3.30.1330.40">
    <property type="entry name" value="RutC-like"/>
    <property type="match status" value="1"/>
</dbReference>
<accession>A0ABW1AXE2</accession>
<dbReference type="InterPro" id="IPR035959">
    <property type="entry name" value="RutC-like_sf"/>
</dbReference>
<keyword evidence="1" id="KW-0378">Hydrolase</keyword>
<protein>
    <submittedName>
        <fullName evidence="1">RidA family protein</fullName>
        <ecNumber evidence="1">3.5.-.-</ecNumber>
    </submittedName>
</protein>
<keyword evidence="2" id="KW-1185">Reference proteome</keyword>
<dbReference type="CDD" id="cd00448">
    <property type="entry name" value="YjgF_YER057c_UK114_family"/>
    <property type="match status" value="1"/>
</dbReference>
<dbReference type="PANTHER" id="PTHR11803">
    <property type="entry name" value="2-IMINOBUTANOATE/2-IMINOPROPANOATE DEAMINASE RIDA"/>
    <property type="match status" value="1"/>
</dbReference>
<organism evidence="1 2">
    <name type="scientific">Thauera sinica</name>
    <dbReference type="NCBI Taxonomy" id="2665146"/>
    <lineage>
        <taxon>Bacteria</taxon>
        <taxon>Pseudomonadati</taxon>
        <taxon>Pseudomonadota</taxon>
        <taxon>Betaproteobacteria</taxon>
        <taxon>Rhodocyclales</taxon>
        <taxon>Zoogloeaceae</taxon>
        <taxon>Thauera</taxon>
    </lineage>
</organism>
<evidence type="ECO:0000313" key="1">
    <source>
        <dbReference type="EMBL" id="MFC5771837.1"/>
    </source>
</evidence>
<dbReference type="Pfam" id="PF01042">
    <property type="entry name" value="Ribonuc_L-PSP"/>
    <property type="match status" value="1"/>
</dbReference>
<dbReference type="EC" id="3.5.-.-" evidence="1"/>
<dbReference type="GO" id="GO:0016787">
    <property type="term" value="F:hydrolase activity"/>
    <property type="evidence" value="ECO:0007669"/>
    <property type="project" value="UniProtKB-KW"/>
</dbReference>
<dbReference type="EMBL" id="JBHSOG010000101">
    <property type="protein sequence ID" value="MFC5771837.1"/>
    <property type="molecule type" value="Genomic_DNA"/>
</dbReference>
<evidence type="ECO:0000313" key="2">
    <source>
        <dbReference type="Proteomes" id="UP001595974"/>
    </source>
</evidence>
<dbReference type="PANTHER" id="PTHR11803:SF39">
    <property type="entry name" value="2-IMINOBUTANOATE_2-IMINOPROPANOATE DEAMINASE"/>
    <property type="match status" value="1"/>
</dbReference>
<sequence>MPRIPRSIDVPGLSHNAPIPQAARVGAVLCSSGISGKDASSGKLPGDARTQAQNAFRNMEALLAAGGATTGDVVRLTIYARDDSVREAVNAEWLRCFPDPADRPARHVLIHDLQHGMWLQLEFMAVIQ</sequence>
<name>A0ABW1AXE2_9RHOO</name>
<dbReference type="InterPro" id="IPR006175">
    <property type="entry name" value="YjgF/YER057c/UK114"/>
</dbReference>
<dbReference type="SUPFAM" id="SSF55298">
    <property type="entry name" value="YjgF-like"/>
    <property type="match status" value="1"/>
</dbReference>
<gene>
    <name evidence="1" type="ORF">ACFPTN_20860</name>
</gene>
<proteinExistence type="predicted"/>
<reference evidence="2" key="1">
    <citation type="journal article" date="2019" name="Int. J. Syst. Evol. Microbiol.">
        <title>The Global Catalogue of Microorganisms (GCM) 10K type strain sequencing project: providing services to taxonomists for standard genome sequencing and annotation.</title>
        <authorList>
            <consortium name="The Broad Institute Genomics Platform"/>
            <consortium name="The Broad Institute Genome Sequencing Center for Infectious Disease"/>
            <person name="Wu L."/>
            <person name="Ma J."/>
        </authorList>
    </citation>
    <scope>NUCLEOTIDE SEQUENCE [LARGE SCALE GENOMIC DNA]</scope>
    <source>
        <strain evidence="2">SHR3</strain>
    </source>
</reference>